<dbReference type="Pfam" id="PF05699">
    <property type="entry name" value="Dimer_Tnp_hAT"/>
    <property type="match status" value="1"/>
</dbReference>
<dbReference type="Proteomes" id="UP000424527">
    <property type="component" value="Unassembled WGS sequence"/>
</dbReference>
<evidence type="ECO:0000259" key="1">
    <source>
        <dbReference type="Pfam" id="PF05699"/>
    </source>
</evidence>
<gene>
    <name evidence="2" type="ORF">D5F01_LYC20870</name>
</gene>
<reference evidence="2 3" key="1">
    <citation type="submission" date="2019-07" db="EMBL/GenBank/DDBJ databases">
        <title>Chromosome genome assembly for large yellow croaker.</title>
        <authorList>
            <person name="Xiao S."/>
        </authorList>
    </citation>
    <scope>NUCLEOTIDE SEQUENCE [LARGE SCALE GENOMIC DNA]</scope>
    <source>
        <strain evidence="2">JMULYC20181020</strain>
        <tissue evidence="2">Muscle</tissue>
    </source>
</reference>
<accession>A0A6G0HMP8</accession>
<dbReference type="SUPFAM" id="SSF53098">
    <property type="entry name" value="Ribonuclease H-like"/>
    <property type="match status" value="1"/>
</dbReference>
<dbReference type="AlphaFoldDB" id="A0A6G0HMP8"/>
<protein>
    <submittedName>
        <fullName evidence="2">General transcription factor II-I repeat domain-containing protein 2A</fullName>
    </submittedName>
</protein>
<dbReference type="InterPro" id="IPR008906">
    <property type="entry name" value="HATC_C_dom"/>
</dbReference>
<evidence type="ECO:0000313" key="3">
    <source>
        <dbReference type="Proteomes" id="UP000424527"/>
    </source>
</evidence>
<comment type="caution">
    <text evidence="2">The sequence shown here is derived from an EMBL/GenBank/DDBJ whole genome shotgun (WGS) entry which is preliminary data.</text>
</comment>
<dbReference type="GO" id="GO:0046983">
    <property type="term" value="F:protein dimerization activity"/>
    <property type="evidence" value="ECO:0007669"/>
    <property type="project" value="InterPro"/>
</dbReference>
<feature type="domain" description="HAT C-terminal dimerisation" evidence="1">
    <location>
        <begin position="281"/>
        <end position="338"/>
    </location>
</feature>
<evidence type="ECO:0000313" key="2">
    <source>
        <dbReference type="EMBL" id="KAE8280311.1"/>
    </source>
</evidence>
<dbReference type="PANTHER" id="PTHR45913:SF21">
    <property type="entry name" value="DUF4371 DOMAIN-CONTAINING PROTEIN"/>
    <property type="match status" value="1"/>
</dbReference>
<name>A0A6G0HMP8_LARCR</name>
<dbReference type="EMBL" id="REGW02000021">
    <property type="protein sequence ID" value="KAE8280311.1"/>
    <property type="molecule type" value="Genomic_DNA"/>
</dbReference>
<sequence>MMGREKGAVARMKKDNAELISYHCIIHQTVLCSTLSDEYAEVMKTMMKMINFLRASSSCQHRMLREFLREVDANSDDLLLHNNVRWLSKGRVLERFWSIRREVAAFLEELESQKASNFTVFLNDKKNMDIVAFLADIMSHLNGLNLQLQGKNNSICELMTSVRSFQRKLHVFKEDLQGDYTHFPKVKEQVQGHGDVSSFVDFVDKLIENFSKRFDSFSIGEQLTLFIQNPFLITDVRAFSNDVTHHFKWANAGPLQMQMVDLQADVALKEQFGRTDSATFWLQMVSETAFPDLKKVALFILTMFGSTYSCEAAFSTMNIIKTTYRSKLTDEHLHMCMRMALTSFKPRFKMLAGQAKAQFSH</sequence>
<dbReference type="PANTHER" id="PTHR45913">
    <property type="entry name" value="EPM2A-INTERACTING PROTEIN 1"/>
    <property type="match status" value="1"/>
</dbReference>
<organism evidence="2 3">
    <name type="scientific">Larimichthys crocea</name>
    <name type="common">Large yellow croaker</name>
    <name type="synonym">Pseudosciaena crocea</name>
    <dbReference type="NCBI Taxonomy" id="215358"/>
    <lineage>
        <taxon>Eukaryota</taxon>
        <taxon>Metazoa</taxon>
        <taxon>Chordata</taxon>
        <taxon>Craniata</taxon>
        <taxon>Vertebrata</taxon>
        <taxon>Euteleostomi</taxon>
        <taxon>Actinopterygii</taxon>
        <taxon>Neopterygii</taxon>
        <taxon>Teleostei</taxon>
        <taxon>Neoteleostei</taxon>
        <taxon>Acanthomorphata</taxon>
        <taxon>Eupercaria</taxon>
        <taxon>Sciaenidae</taxon>
        <taxon>Larimichthys</taxon>
    </lineage>
</organism>
<proteinExistence type="predicted"/>
<keyword evidence="3" id="KW-1185">Reference proteome</keyword>
<dbReference type="InterPro" id="IPR012337">
    <property type="entry name" value="RNaseH-like_sf"/>
</dbReference>